<reference evidence="3" key="1">
    <citation type="journal article" date="2019" name="Int. J. Syst. Evol. Microbiol.">
        <title>The Global Catalogue of Microorganisms (GCM) 10K type strain sequencing project: providing services to taxonomists for standard genome sequencing and annotation.</title>
        <authorList>
            <consortium name="The Broad Institute Genomics Platform"/>
            <consortium name="The Broad Institute Genome Sequencing Center for Infectious Disease"/>
            <person name="Wu L."/>
            <person name="Ma J."/>
        </authorList>
    </citation>
    <scope>NUCLEOTIDE SEQUENCE [LARGE SCALE GENOMIC DNA]</scope>
    <source>
        <strain evidence="3">JCM 17924</strain>
    </source>
</reference>
<keyword evidence="1" id="KW-0472">Membrane</keyword>
<sequence length="90" mass="9528">MNNRILGFNLVVLLALAAATSIWGGTAEGDSALLLFWLMVPLVLFNGAASVWGLLFGSKATARAWILSTLLLLLIGLGVCGYSLQHLDVN</sequence>
<feature type="transmembrane region" description="Helical" evidence="1">
    <location>
        <begin position="64"/>
        <end position="84"/>
    </location>
</feature>
<name>A0ABP8J0N5_9BACT</name>
<evidence type="ECO:0000313" key="3">
    <source>
        <dbReference type="Proteomes" id="UP001500454"/>
    </source>
</evidence>
<protein>
    <submittedName>
        <fullName evidence="2">Uncharacterized protein</fullName>
    </submittedName>
</protein>
<feature type="transmembrane region" description="Helical" evidence="1">
    <location>
        <begin position="34"/>
        <end position="57"/>
    </location>
</feature>
<keyword evidence="3" id="KW-1185">Reference proteome</keyword>
<comment type="caution">
    <text evidence="2">The sequence shown here is derived from an EMBL/GenBank/DDBJ whole genome shotgun (WGS) entry which is preliminary data.</text>
</comment>
<keyword evidence="1" id="KW-1133">Transmembrane helix</keyword>
<accession>A0ABP8J0N5</accession>
<proteinExistence type="predicted"/>
<dbReference type="RefSeq" id="WP_345224400.1">
    <property type="nucleotide sequence ID" value="NZ_BAABHA010000007.1"/>
</dbReference>
<evidence type="ECO:0000256" key="1">
    <source>
        <dbReference type="SAM" id="Phobius"/>
    </source>
</evidence>
<organism evidence="2 3">
    <name type="scientific">Hymenobacter koreensis</name>
    <dbReference type="NCBI Taxonomy" id="1084523"/>
    <lineage>
        <taxon>Bacteria</taxon>
        <taxon>Pseudomonadati</taxon>
        <taxon>Bacteroidota</taxon>
        <taxon>Cytophagia</taxon>
        <taxon>Cytophagales</taxon>
        <taxon>Hymenobacteraceae</taxon>
        <taxon>Hymenobacter</taxon>
    </lineage>
</organism>
<gene>
    <name evidence="2" type="ORF">GCM10023186_23460</name>
</gene>
<evidence type="ECO:0000313" key="2">
    <source>
        <dbReference type="EMBL" id="GAA4382815.1"/>
    </source>
</evidence>
<keyword evidence="1" id="KW-0812">Transmembrane</keyword>
<dbReference type="EMBL" id="BAABHA010000007">
    <property type="protein sequence ID" value="GAA4382815.1"/>
    <property type="molecule type" value="Genomic_DNA"/>
</dbReference>
<dbReference type="Proteomes" id="UP001500454">
    <property type="component" value="Unassembled WGS sequence"/>
</dbReference>